<reference evidence="1 2" key="1">
    <citation type="journal article" date="2019" name="Environ. Microbiol.">
        <title>At the nexus of three kingdoms: the genome of the mycorrhizal fungus Gigaspora margarita provides insights into plant, endobacterial and fungal interactions.</title>
        <authorList>
            <person name="Venice F."/>
            <person name="Ghignone S."/>
            <person name="Salvioli di Fossalunga A."/>
            <person name="Amselem J."/>
            <person name="Novero M."/>
            <person name="Xianan X."/>
            <person name="Sedzielewska Toro K."/>
            <person name="Morin E."/>
            <person name="Lipzen A."/>
            <person name="Grigoriev I.V."/>
            <person name="Henrissat B."/>
            <person name="Martin F.M."/>
            <person name="Bonfante P."/>
        </authorList>
    </citation>
    <scope>NUCLEOTIDE SEQUENCE [LARGE SCALE GENOMIC DNA]</scope>
    <source>
        <strain evidence="1 2">BEG34</strain>
    </source>
</reference>
<gene>
    <name evidence="1" type="ORF">F8M41_013211</name>
</gene>
<sequence>MNEPDFFFEPDLFIEFDPINDQNKTTSTLSKLYKSNMARTDTTLFENELVTFNSFLKNNDDYILVDSELASLASASSVLAPSASALSASASSASISSEDHLLDPVCYQQTLHLITNQIYQMIYPIP</sequence>
<dbReference type="AlphaFoldDB" id="A0A8H4ASG3"/>
<accession>A0A8H4ASG3</accession>
<dbReference type="Proteomes" id="UP000439903">
    <property type="component" value="Unassembled WGS sequence"/>
</dbReference>
<organism evidence="1 2">
    <name type="scientific">Gigaspora margarita</name>
    <dbReference type="NCBI Taxonomy" id="4874"/>
    <lineage>
        <taxon>Eukaryota</taxon>
        <taxon>Fungi</taxon>
        <taxon>Fungi incertae sedis</taxon>
        <taxon>Mucoromycota</taxon>
        <taxon>Glomeromycotina</taxon>
        <taxon>Glomeromycetes</taxon>
        <taxon>Diversisporales</taxon>
        <taxon>Gigasporaceae</taxon>
        <taxon>Gigaspora</taxon>
    </lineage>
</organism>
<proteinExistence type="predicted"/>
<evidence type="ECO:0000313" key="1">
    <source>
        <dbReference type="EMBL" id="KAF0528309.1"/>
    </source>
</evidence>
<keyword evidence="2" id="KW-1185">Reference proteome</keyword>
<dbReference type="OrthoDB" id="10427819at2759"/>
<protein>
    <submittedName>
        <fullName evidence="1">Uncharacterized protein</fullName>
    </submittedName>
</protein>
<dbReference type="EMBL" id="WTPW01000269">
    <property type="protein sequence ID" value="KAF0528309.1"/>
    <property type="molecule type" value="Genomic_DNA"/>
</dbReference>
<comment type="caution">
    <text evidence="1">The sequence shown here is derived from an EMBL/GenBank/DDBJ whole genome shotgun (WGS) entry which is preliminary data.</text>
</comment>
<name>A0A8H4ASG3_GIGMA</name>
<evidence type="ECO:0000313" key="2">
    <source>
        <dbReference type="Proteomes" id="UP000439903"/>
    </source>
</evidence>